<dbReference type="SUPFAM" id="SSF55347">
    <property type="entry name" value="Glyceraldehyde-3-phosphate dehydrogenase-like, C-terminal domain"/>
    <property type="match status" value="1"/>
</dbReference>
<sequence>MSAPRIGVVGTGWWATTAHLPALAEYAGANLVAVCEPRAERAKEVAERFGVAQVFGDVRDLLDADVVDGVVIATPHTTHHGLARAALRAGVHVLVEKPMTTNASEAYELVDIAAASGLHLSVGYTYHHTPAADFARTAVREEIGDLICVAAEFISGTQTLFAGGEDPLDPSRPHPSTYADPGKSGGGQGHTQVTHLMGTVMWATGREVEEVFCYMDRRGLPVDLVDVMTFRFAGGGIGTVTSSGTAVEGQPARHRVTYFGSRGRVEYDMLAAHATLHRNKGTRVECLPPTEGPAYPTFAPARSFADLLAGRGPNRAPGGAAAATVAFLDAAYRSAASGRPERVPTRSGTR</sequence>
<dbReference type="Pfam" id="PF22725">
    <property type="entry name" value="GFO_IDH_MocA_C3"/>
    <property type="match status" value="1"/>
</dbReference>
<dbReference type="PANTHER" id="PTHR43377">
    <property type="entry name" value="BILIVERDIN REDUCTASE A"/>
    <property type="match status" value="1"/>
</dbReference>
<keyword evidence="5" id="KW-1185">Reference proteome</keyword>
<feature type="domain" description="Gfo/Idh/MocA-like oxidoreductase N-terminal" evidence="2">
    <location>
        <begin position="5"/>
        <end position="124"/>
    </location>
</feature>
<dbReference type="EMBL" id="JADBEM010000001">
    <property type="protein sequence ID" value="MBE1607485.1"/>
    <property type="molecule type" value="Genomic_DNA"/>
</dbReference>
<dbReference type="InterPro" id="IPR036291">
    <property type="entry name" value="NAD(P)-bd_dom_sf"/>
</dbReference>
<comment type="caution">
    <text evidence="4">The sequence shown here is derived from an EMBL/GenBank/DDBJ whole genome shotgun (WGS) entry which is preliminary data.</text>
</comment>
<dbReference type="InterPro" id="IPR055170">
    <property type="entry name" value="GFO_IDH_MocA-like_dom"/>
</dbReference>
<name>A0A927RCW0_9ACTN</name>
<gene>
    <name evidence="4" type="ORF">HEB94_004333</name>
</gene>
<proteinExistence type="predicted"/>
<dbReference type="InterPro" id="IPR000683">
    <property type="entry name" value="Gfo/Idh/MocA-like_OxRdtase_N"/>
</dbReference>
<dbReference type="SUPFAM" id="SSF51735">
    <property type="entry name" value="NAD(P)-binding Rossmann-fold domains"/>
    <property type="match status" value="1"/>
</dbReference>
<evidence type="ECO:0000313" key="4">
    <source>
        <dbReference type="EMBL" id="MBE1607485.1"/>
    </source>
</evidence>
<dbReference type="Pfam" id="PF01408">
    <property type="entry name" value="GFO_IDH_MocA"/>
    <property type="match status" value="1"/>
</dbReference>
<dbReference type="Proteomes" id="UP000638648">
    <property type="component" value="Unassembled WGS sequence"/>
</dbReference>
<feature type="region of interest" description="Disordered" evidence="1">
    <location>
        <begin position="162"/>
        <end position="191"/>
    </location>
</feature>
<dbReference type="PANTHER" id="PTHR43377:SF1">
    <property type="entry name" value="BILIVERDIN REDUCTASE A"/>
    <property type="match status" value="1"/>
</dbReference>
<dbReference type="InterPro" id="IPR051450">
    <property type="entry name" value="Gfo/Idh/MocA_Oxidoreductases"/>
</dbReference>
<feature type="domain" description="GFO/IDH/MocA-like oxidoreductase" evidence="3">
    <location>
        <begin position="171"/>
        <end position="265"/>
    </location>
</feature>
<dbReference type="Gene3D" id="3.40.50.720">
    <property type="entry name" value="NAD(P)-binding Rossmann-like Domain"/>
    <property type="match status" value="1"/>
</dbReference>
<reference evidence="4" key="1">
    <citation type="submission" date="2020-10" db="EMBL/GenBank/DDBJ databases">
        <title>Sequencing the genomes of 1000 actinobacteria strains.</title>
        <authorList>
            <person name="Klenk H.-P."/>
        </authorList>
    </citation>
    <scope>NUCLEOTIDE SEQUENCE</scope>
    <source>
        <strain evidence="4">DSM 45354</strain>
    </source>
</reference>
<evidence type="ECO:0000259" key="3">
    <source>
        <dbReference type="Pfam" id="PF22725"/>
    </source>
</evidence>
<evidence type="ECO:0000256" key="1">
    <source>
        <dbReference type="SAM" id="MobiDB-lite"/>
    </source>
</evidence>
<dbReference type="Gene3D" id="3.30.360.10">
    <property type="entry name" value="Dihydrodipicolinate Reductase, domain 2"/>
    <property type="match status" value="1"/>
</dbReference>
<accession>A0A927RCW0</accession>
<dbReference type="AlphaFoldDB" id="A0A927RCW0"/>
<organism evidence="4 5">
    <name type="scientific">Actinopolymorpha pittospori</name>
    <dbReference type="NCBI Taxonomy" id="648752"/>
    <lineage>
        <taxon>Bacteria</taxon>
        <taxon>Bacillati</taxon>
        <taxon>Actinomycetota</taxon>
        <taxon>Actinomycetes</taxon>
        <taxon>Propionibacteriales</taxon>
        <taxon>Actinopolymorphaceae</taxon>
        <taxon>Actinopolymorpha</taxon>
    </lineage>
</organism>
<evidence type="ECO:0000313" key="5">
    <source>
        <dbReference type="Proteomes" id="UP000638648"/>
    </source>
</evidence>
<dbReference type="RefSeq" id="WP_192751431.1">
    <property type="nucleotide sequence ID" value="NZ_BAABJL010000197.1"/>
</dbReference>
<protein>
    <submittedName>
        <fullName evidence="4">Dehydrogenase</fullName>
    </submittedName>
</protein>
<dbReference type="GO" id="GO:0000166">
    <property type="term" value="F:nucleotide binding"/>
    <property type="evidence" value="ECO:0007669"/>
    <property type="project" value="InterPro"/>
</dbReference>
<evidence type="ECO:0000259" key="2">
    <source>
        <dbReference type="Pfam" id="PF01408"/>
    </source>
</evidence>